<feature type="transmembrane region" description="Helical" evidence="2">
    <location>
        <begin position="345"/>
        <end position="366"/>
    </location>
</feature>
<dbReference type="PANTHER" id="PTHR34502:SF3">
    <property type="entry name" value="DUF6594 DOMAIN-CONTAINING PROTEIN"/>
    <property type="match status" value="1"/>
</dbReference>
<dbReference type="EMBL" id="KN846958">
    <property type="protein sequence ID" value="KIW69036.1"/>
    <property type="molecule type" value="Genomic_DNA"/>
</dbReference>
<dbReference type="HOGENOM" id="CLU_053877_0_0_1"/>
<organism evidence="4 5">
    <name type="scientific">Phialophora macrospora</name>
    <dbReference type="NCBI Taxonomy" id="1851006"/>
    <lineage>
        <taxon>Eukaryota</taxon>
        <taxon>Fungi</taxon>
        <taxon>Dikarya</taxon>
        <taxon>Ascomycota</taxon>
        <taxon>Pezizomycotina</taxon>
        <taxon>Eurotiomycetes</taxon>
        <taxon>Chaetothyriomycetidae</taxon>
        <taxon>Chaetothyriales</taxon>
        <taxon>Herpotrichiellaceae</taxon>
        <taxon>Phialophora</taxon>
    </lineage>
</organism>
<feature type="domain" description="DUF6594" evidence="3">
    <location>
        <begin position="93"/>
        <end position="412"/>
    </location>
</feature>
<name>A0A0D2CV82_9EURO</name>
<dbReference type="InterPro" id="IPR046529">
    <property type="entry name" value="DUF6594"/>
</dbReference>
<dbReference type="PANTHER" id="PTHR34502">
    <property type="entry name" value="DUF6594 DOMAIN-CONTAINING PROTEIN-RELATED"/>
    <property type="match status" value="1"/>
</dbReference>
<keyword evidence="2" id="KW-1133">Transmembrane helix</keyword>
<proteinExistence type="predicted"/>
<reference evidence="4 5" key="1">
    <citation type="submission" date="2015-01" db="EMBL/GenBank/DDBJ databases">
        <title>The Genome Sequence of Capronia semiimmersa CBS27337.</title>
        <authorList>
            <consortium name="The Broad Institute Genomics Platform"/>
            <person name="Cuomo C."/>
            <person name="de Hoog S."/>
            <person name="Gorbushina A."/>
            <person name="Stielow B."/>
            <person name="Teixiera M."/>
            <person name="Abouelleil A."/>
            <person name="Chapman S.B."/>
            <person name="Priest M."/>
            <person name="Young S.K."/>
            <person name="Wortman J."/>
            <person name="Nusbaum C."/>
            <person name="Birren B."/>
        </authorList>
    </citation>
    <scope>NUCLEOTIDE SEQUENCE [LARGE SCALE GENOMIC DNA]</scope>
    <source>
        <strain evidence="4 5">CBS 27337</strain>
    </source>
</reference>
<keyword evidence="2" id="KW-0812">Transmembrane</keyword>
<sequence length="421" mass="46548">MISPAHPMASETSQTPAPSPSMSTNVAVPPVNGTVPQASVEPYTRTVHLDVPTTNTPSRGRRWGFSRPVKAPATSKYKDPWYTKSAEEYPAGYPSLAAYMSDDIDGRIYRRFSFLRNHLLLYMQDKLNALEQVLELVDRDDEEKAKNGEIEALYRLTSRRYNERTANLPPDDGPQPCGCCHTTTNQQALPGAPAQTTNPAENGGLLQPKSNATRRMEILRDVENTLEKYDELLLREHEISSIRESTAKQRASLGNFIWNGKPCGPGKNKKPLASQENKLIYRKDDSVLLGTQEDAWLGTAAESMKRLMPAVMRRYLLMTREDREKSKASTTEYLSNHRVNSFVKAVVSVASTILLVLPIIILYALSTSGASGWLKIGILLIFVVAFALALSVLTNASRSEMFGASAGYTAVLIVFLTFTGS</sequence>
<evidence type="ECO:0000256" key="2">
    <source>
        <dbReference type="SAM" id="Phobius"/>
    </source>
</evidence>
<keyword evidence="2" id="KW-0472">Membrane</keyword>
<dbReference type="AlphaFoldDB" id="A0A0D2CV82"/>
<gene>
    <name evidence="4" type="ORF">PV04_04940</name>
</gene>
<dbReference type="Pfam" id="PF20237">
    <property type="entry name" value="DUF6594"/>
    <property type="match status" value="1"/>
</dbReference>
<feature type="transmembrane region" description="Helical" evidence="2">
    <location>
        <begin position="372"/>
        <end position="394"/>
    </location>
</feature>
<accession>A0A0D2CV82</accession>
<evidence type="ECO:0000256" key="1">
    <source>
        <dbReference type="SAM" id="MobiDB-lite"/>
    </source>
</evidence>
<feature type="transmembrane region" description="Helical" evidence="2">
    <location>
        <begin position="401"/>
        <end position="420"/>
    </location>
</feature>
<evidence type="ECO:0000259" key="3">
    <source>
        <dbReference type="Pfam" id="PF20237"/>
    </source>
</evidence>
<keyword evidence="5" id="KW-1185">Reference proteome</keyword>
<feature type="region of interest" description="Disordered" evidence="1">
    <location>
        <begin position="1"/>
        <end position="37"/>
    </location>
</feature>
<evidence type="ECO:0000313" key="4">
    <source>
        <dbReference type="EMBL" id="KIW69036.1"/>
    </source>
</evidence>
<feature type="compositionally biased region" description="Polar residues" evidence="1">
    <location>
        <begin position="10"/>
        <end position="26"/>
    </location>
</feature>
<evidence type="ECO:0000313" key="5">
    <source>
        <dbReference type="Proteomes" id="UP000054266"/>
    </source>
</evidence>
<dbReference type="Proteomes" id="UP000054266">
    <property type="component" value="Unassembled WGS sequence"/>
</dbReference>
<protein>
    <recommendedName>
        <fullName evidence="3">DUF6594 domain-containing protein</fullName>
    </recommendedName>
</protein>